<protein>
    <submittedName>
        <fullName evidence="1">Uncharacterized protein</fullName>
    </submittedName>
</protein>
<keyword evidence="2" id="KW-1185">Reference proteome</keyword>
<organism evidence="1 2">
    <name type="scientific">Candidatus Minimicrobia naudis</name>
    <dbReference type="NCBI Taxonomy" id="2841263"/>
    <lineage>
        <taxon>Bacteria</taxon>
        <taxon>Candidatus Saccharimonadota</taxon>
        <taxon>Candidatus Saccharimonadota incertae sedis</taxon>
        <taxon>Candidatus Minimicrobia</taxon>
    </lineage>
</organism>
<name>A0A8F1MB96_9BACT</name>
<sequence>MAIVSQDFMAMFTGAESVVGGSFNETGGAGKNCCLAERFPAGFGDGFLATDFLPES</sequence>
<accession>A0A8F1MB96</accession>
<reference evidence="1" key="1">
    <citation type="submission" date="2021-06" db="EMBL/GenBank/DDBJ databases">
        <title>An adapted protocol for Saccharibacteria cultivation: two new species join this phylum of Candidate Phyla Radiations.</title>
        <authorList>
            <person name="Ibrahim A."/>
            <person name="Maatouk M."/>
            <person name="Zgheib R."/>
            <person name="Haddad G."/>
            <person name="Bou Khalil J."/>
            <person name="Raoult D."/>
            <person name="Bittar F."/>
        </authorList>
    </citation>
    <scope>NUCLEOTIDE SEQUENCE</scope>
    <source>
        <strain evidence="1">IHU1</strain>
    </source>
</reference>
<dbReference type="EMBL" id="CP076460">
    <property type="protein sequence ID" value="QWQ32256.1"/>
    <property type="molecule type" value="Genomic_DNA"/>
</dbReference>
<evidence type="ECO:0000313" key="2">
    <source>
        <dbReference type="Proteomes" id="UP000679129"/>
    </source>
</evidence>
<dbReference type="KEGG" id="mnd:KOY48_05450"/>
<dbReference type="Proteomes" id="UP000679129">
    <property type="component" value="Chromosome"/>
</dbReference>
<proteinExistence type="predicted"/>
<evidence type="ECO:0000313" key="1">
    <source>
        <dbReference type="EMBL" id="QWQ32256.1"/>
    </source>
</evidence>
<gene>
    <name evidence="1" type="ORF">KOY48_05450</name>
</gene>
<dbReference type="AlphaFoldDB" id="A0A8F1MB96"/>